<dbReference type="PANTHER" id="PTHR43135:SF3">
    <property type="entry name" value="ALPHA-D-RIBOSE 1-METHYLPHOSPHONATE 5-TRIPHOSPHATE DIPHOSPHATASE"/>
    <property type="match status" value="1"/>
</dbReference>
<organism evidence="3 4">
    <name type="scientific">Sphingomonas oligophenolica</name>
    <dbReference type="NCBI Taxonomy" id="301154"/>
    <lineage>
        <taxon>Bacteria</taxon>
        <taxon>Pseudomonadati</taxon>
        <taxon>Pseudomonadota</taxon>
        <taxon>Alphaproteobacteria</taxon>
        <taxon>Sphingomonadales</taxon>
        <taxon>Sphingomonadaceae</taxon>
        <taxon>Sphingomonas</taxon>
    </lineage>
</organism>
<dbReference type="InterPro" id="IPR051781">
    <property type="entry name" value="Metallo-dep_Hydrolase"/>
</dbReference>
<sequence>MAIVRKLALGALLASGAMLAMPASAKTVVLSHFTLIDGTGRAPVRDAALIIENKRITWVGPAVRLKAPKGAKIRNLAGKFVMPGLIDSHVHLGLVDGITQDLKYYTRENVERQLRLYAAYGVTSVQVLGTDKDEIHDIVRDIRADPAGRARVWTAGRGVVFKGSYGGVPGLDAQVATPAEAKAMVDREAAKGADFIKLWVDDEFGSLPDRMPPAISTAVIDEAHKLSKKAIAHVFYLDNARELTREGIDGFAHEVRDAPMDTQLLSDMKAKGVWQIAATLSREASFTYDLLPFVDDPFFSRGVTPAVIDQLKDPTRRKRLASGPNFPKYPGVLNLAMANFAREAKAGIPYGMGTDSGPTARFPGYFAHWELELMVKAGVTPLQALTAATGRNAQLMHATNVGTLQAGKAADLLVLDKDPTRDIRNTRTIDMVFVAGERVPTIWQTCTGRPADACGAAGR</sequence>
<dbReference type="SUPFAM" id="SSF51338">
    <property type="entry name" value="Composite domain of metallo-dependent hydrolases"/>
    <property type="match status" value="1"/>
</dbReference>
<dbReference type="PANTHER" id="PTHR43135">
    <property type="entry name" value="ALPHA-D-RIBOSE 1-METHYLPHOSPHONATE 5-TRIPHOSPHATE DIPHOSPHATASE"/>
    <property type="match status" value="1"/>
</dbReference>
<feature type="signal peptide" evidence="1">
    <location>
        <begin position="1"/>
        <end position="25"/>
    </location>
</feature>
<evidence type="ECO:0000256" key="1">
    <source>
        <dbReference type="SAM" id="SignalP"/>
    </source>
</evidence>
<dbReference type="Gene3D" id="3.40.50.10910">
    <property type="entry name" value="Amidohydrolase"/>
    <property type="match status" value="1"/>
</dbReference>
<dbReference type="InterPro" id="IPR032466">
    <property type="entry name" value="Metal_Hydrolase"/>
</dbReference>
<accession>A0ABU9Y2W3</accession>
<keyword evidence="4" id="KW-1185">Reference proteome</keyword>
<name>A0ABU9Y2W3_9SPHN</name>
<proteinExistence type="predicted"/>
<evidence type="ECO:0000313" key="4">
    <source>
        <dbReference type="Proteomes" id="UP001419910"/>
    </source>
</evidence>
<comment type="caution">
    <text evidence="3">The sequence shown here is derived from an EMBL/GenBank/DDBJ whole genome shotgun (WGS) entry which is preliminary data.</text>
</comment>
<gene>
    <name evidence="3" type="ORF">ABC974_10865</name>
</gene>
<keyword evidence="1" id="KW-0732">Signal</keyword>
<reference evidence="3 4" key="1">
    <citation type="submission" date="2024-05" db="EMBL/GenBank/DDBJ databases">
        <authorList>
            <person name="Liu Q."/>
            <person name="Xin Y.-H."/>
        </authorList>
    </citation>
    <scope>NUCLEOTIDE SEQUENCE [LARGE SCALE GENOMIC DNA]</scope>
    <source>
        <strain evidence="3 4">CGMCC 1.10181</strain>
    </source>
</reference>
<dbReference type="InterPro" id="IPR006680">
    <property type="entry name" value="Amidohydro-rel"/>
</dbReference>
<dbReference type="EMBL" id="JBDIME010000007">
    <property type="protein sequence ID" value="MEN2790128.1"/>
    <property type="molecule type" value="Genomic_DNA"/>
</dbReference>
<dbReference type="Pfam" id="PF01979">
    <property type="entry name" value="Amidohydro_1"/>
    <property type="match status" value="1"/>
</dbReference>
<feature type="chain" id="PRO_5045570260" evidence="1">
    <location>
        <begin position="26"/>
        <end position="459"/>
    </location>
</feature>
<feature type="domain" description="Amidohydrolase-related" evidence="2">
    <location>
        <begin position="80"/>
        <end position="439"/>
    </location>
</feature>
<dbReference type="InterPro" id="IPR011059">
    <property type="entry name" value="Metal-dep_hydrolase_composite"/>
</dbReference>
<dbReference type="Gene3D" id="2.30.40.10">
    <property type="entry name" value="Urease, subunit C, domain 1"/>
    <property type="match status" value="1"/>
</dbReference>
<dbReference type="Proteomes" id="UP001419910">
    <property type="component" value="Unassembled WGS sequence"/>
</dbReference>
<dbReference type="SUPFAM" id="SSF51556">
    <property type="entry name" value="Metallo-dependent hydrolases"/>
    <property type="match status" value="1"/>
</dbReference>
<evidence type="ECO:0000313" key="3">
    <source>
        <dbReference type="EMBL" id="MEN2790128.1"/>
    </source>
</evidence>
<dbReference type="Gene3D" id="1.20.58.520">
    <property type="entry name" value="Amidohydrolase"/>
    <property type="match status" value="1"/>
</dbReference>
<dbReference type="RefSeq" id="WP_343888630.1">
    <property type="nucleotide sequence ID" value="NZ_BAAAEH010000010.1"/>
</dbReference>
<evidence type="ECO:0000259" key="2">
    <source>
        <dbReference type="Pfam" id="PF01979"/>
    </source>
</evidence>
<protein>
    <submittedName>
        <fullName evidence="3">Amidohydrolase family protein</fullName>
    </submittedName>
</protein>
<dbReference type="Gene3D" id="3.30.110.90">
    <property type="entry name" value="Amidohydrolase"/>
    <property type="match status" value="1"/>
</dbReference>